<protein>
    <submittedName>
        <fullName evidence="3">Uncharacterized protein</fullName>
    </submittedName>
</protein>
<feature type="chain" id="PRO_5009448688" evidence="2">
    <location>
        <begin position="18"/>
        <end position="80"/>
    </location>
</feature>
<gene>
    <name evidence="3" type="ORF">RSE6_13596</name>
</gene>
<organism evidence="3 4">
    <name type="scientific">Rhynchosporium secalis</name>
    <name type="common">Barley scald fungus</name>
    <dbReference type="NCBI Taxonomy" id="38038"/>
    <lineage>
        <taxon>Eukaryota</taxon>
        <taxon>Fungi</taxon>
        <taxon>Dikarya</taxon>
        <taxon>Ascomycota</taxon>
        <taxon>Pezizomycotina</taxon>
        <taxon>Leotiomycetes</taxon>
        <taxon>Helotiales</taxon>
        <taxon>Ploettnerulaceae</taxon>
        <taxon>Rhynchosporium</taxon>
    </lineage>
</organism>
<evidence type="ECO:0000256" key="2">
    <source>
        <dbReference type="SAM" id="SignalP"/>
    </source>
</evidence>
<feature type="signal peptide" evidence="2">
    <location>
        <begin position="1"/>
        <end position="17"/>
    </location>
</feature>
<evidence type="ECO:0000313" key="4">
    <source>
        <dbReference type="Proteomes" id="UP000177625"/>
    </source>
</evidence>
<dbReference type="Proteomes" id="UP000177625">
    <property type="component" value="Unassembled WGS sequence"/>
</dbReference>
<accession>A0A1E1MT72</accession>
<feature type="region of interest" description="Disordered" evidence="1">
    <location>
        <begin position="47"/>
        <end position="80"/>
    </location>
</feature>
<reference evidence="4" key="1">
    <citation type="submission" date="2016-03" db="EMBL/GenBank/DDBJ databases">
        <authorList>
            <person name="Guldener U."/>
        </authorList>
    </citation>
    <scope>NUCLEOTIDE SEQUENCE [LARGE SCALE GENOMIC DNA]</scope>
</reference>
<evidence type="ECO:0000313" key="3">
    <source>
        <dbReference type="EMBL" id="CZT52294.1"/>
    </source>
</evidence>
<dbReference type="EMBL" id="FJVC01000581">
    <property type="protein sequence ID" value="CZT52294.1"/>
    <property type="molecule type" value="Genomic_DNA"/>
</dbReference>
<keyword evidence="2" id="KW-0732">Signal</keyword>
<dbReference type="AlphaFoldDB" id="A0A1E1MT72"/>
<evidence type="ECO:0000256" key="1">
    <source>
        <dbReference type="SAM" id="MobiDB-lite"/>
    </source>
</evidence>
<name>A0A1E1MT72_RHYSE</name>
<keyword evidence="4" id="KW-1185">Reference proteome</keyword>
<sequence>MSFKSFVGLAFLGFALAAPIDLLARNPQGQLASREPAPEPQVRLSYREAAPEPAPEPQVRLSYREAAPEPAPEPQVRLSY</sequence>
<proteinExistence type="predicted"/>